<evidence type="ECO:0000313" key="8">
    <source>
        <dbReference type="Proteomes" id="UP001301769"/>
    </source>
</evidence>
<sequence length="256" mass="28389">MSAVIGSSGPPPPGSDPANRSIATISRIASNYQIRTSTLSQNTAKLSSPILLQRTVAYDVGTNPPRSSGNNNLHQNMADKNGRRRRSSSILQVYHEPLEPIEQLSDQSALPNLNANWVNAKGAWAIHLVLIVCLKVLYDVIPGVSQETSWTLTNISYMFGSYIMFHHVRGVPFEFNGGAYDNLNMWEQIDDGAQYTPAKKFLLSVPIALFLLSTHYTHYDLVYFTINFLAVLAVVIPKLPFSHRMRVGLFSGVPED</sequence>
<evidence type="ECO:0000256" key="6">
    <source>
        <dbReference type="SAM" id="Phobius"/>
    </source>
</evidence>
<dbReference type="InterPro" id="IPR007203">
    <property type="entry name" value="ORMDL"/>
</dbReference>
<evidence type="ECO:0000256" key="4">
    <source>
        <dbReference type="ARBA" id="ARBA00023136"/>
    </source>
</evidence>
<feature type="transmembrane region" description="Helical" evidence="6">
    <location>
        <begin position="223"/>
        <end position="241"/>
    </location>
</feature>
<dbReference type="PANTHER" id="PTHR12665">
    <property type="entry name" value="ORMDL PROTEINS"/>
    <property type="match status" value="1"/>
</dbReference>
<evidence type="ECO:0000256" key="5">
    <source>
        <dbReference type="SAM" id="MobiDB-lite"/>
    </source>
</evidence>
<dbReference type="EMBL" id="MU858089">
    <property type="protein sequence ID" value="KAK4214743.1"/>
    <property type="molecule type" value="Genomic_DNA"/>
</dbReference>
<reference evidence="7" key="2">
    <citation type="submission" date="2023-05" db="EMBL/GenBank/DDBJ databases">
        <authorList>
            <consortium name="Lawrence Berkeley National Laboratory"/>
            <person name="Steindorff A."/>
            <person name="Hensen N."/>
            <person name="Bonometti L."/>
            <person name="Westerberg I."/>
            <person name="Brannstrom I.O."/>
            <person name="Guillou S."/>
            <person name="Cros-Aarteil S."/>
            <person name="Calhoun S."/>
            <person name="Haridas S."/>
            <person name="Kuo A."/>
            <person name="Mondo S."/>
            <person name="Pangilinan J."/>
            <person name="Riley R."/>
            <person name="Labutti K."/>
            <person name="Andreopoulos B."/>
            <person name="Lipzen A."/>
            <person name="Chen C."/>
            <person name="Yanf M."/>
            <person name="Daum C."/>
            <person name="Ng V."/>
            <person name="Clum A."/>
            <person name="Ohm R."/>
            <person name="Martin F."/>
            <person name="Silar P."/>
            <person name="Natvig D."/>
            <person name="Lalanne C."/>
            <person name="Gautier V."/>
            <person name="Ament-Velasquez S.L."/>
            <person name="Kruys A."/>
            <person name="Hutchinson M.I."/>
            <person name="Powell A.J."/>
            <person name="Barry K."/>
            <person name="Miller A.N."/>
            <person name="Grigoriev I.V."/>
            <person name="Debuchy R."/>
            <person name="Gladieux P."/>
            <person name="Thoren M.H."/>
            <person name="Johannesson H."/>
        </authorList>
    </citation>
    <scope>NUCLEOTIDE SEQUENCE</scope>
    <source>
        <strain evidence="7">PSN293</strain>
    </source>
</reference>
<keyword evidence="3 6" id="KW-1133">Transmembrane helix</keyword>
<evidence type="ECO:0000256" key="1">
    <source>
        <dbReference type="ARBA" id="ARBA00004141"/>
    </source>
</evidence>
<evidence type="ECO:0000313" key="7">
    <source>
        <dbReference type="EMBL" id="KAK4214743.1"/>
    </source>
</evidence>
<proteinExistence type="predicted"/>
<comment type="caution">
    <text evidence="7">The sequence shown here is derived from an EMBL/GenBank/DDBJ whole genome shotgun (WGS) entry which is preliminary data.</text>
</comment>
<gene>
    <name evidence="7" type="ORF">QBC37DRAFT_439976</name>
</gene>
<evidence type="ECO:0000256" key="2">
    <source>
        <dbReference type="ARBA" id="ARBA00022692"/>
    </source>
</evidence>
<feature type="compositionally biased region" description="Polar residues" evidence="5">
    <location>
        <begin position="64"/>
        <end position="75"/>
    </location>
</feature>
<organism evidence="7 8">
    <name type="scientific">Rhypophila decipiens</name>
    <dbReference type="NCBI Taxonomy" id="261697"/>
    <lineage>
        <taxon>Eukaryota</taxon>
        <taxon>Fungi</taxon>
        <taxon>Dikarya</taxon>
        <taxon>Ascomycota</taxon>
        <taxon>Pezizomycotina</taxon>
        <taxon>Sordariomycetes</taxon>
        <taxon>Sordariomycetidae</taxon>
        <taxon>Sordariales</taxon>
        <taxon>Naviculisporaceae</taxon>
        <taxon>Rhypophila</taxon>
    </lineage>
</organism>
<keyword evidence="2 6" id="KW-0812">Transmembrane</keyword>
<feature type="region of interest" description="Disordered" evidence="5">
    <location>
        <begin position="59"/>
        <end position="86"/>
    </location>
</feature>
<evidence type="ECO:0000256" key="3">
    <source>
        <dbReference type="ARBA" id="ARBA00022989"/>
    </source>
</evidence>
<keyword evidence="8" id="KW-1185">Reference proteome</keyword>
<name>A0AAN6Y8R2_9PEZI</name>
<reference evidence="7" key="1">
    <citation type="journal article" date="2023" name="Mol. Phylogenet. Evol.">
        <title>Genome-scale phylogeny and comparative genomics of the fungal order Sordariales.</title>
        <authorList>
            <person name="Hensen N."/>
            <person name="Bonometti L."/>
            <person name="Westerberg I."/>
            <person name="Brannstrom I.O."/>
            <person name="Guillou S."/>
            <person name="Cros-Aarteil S."/>
            <person name="Calhoun S."/>
            <person name="Haridas S."/>
            <person name="Kuo A."/>
            <person name="Mondo S."/>
            <person name="Pangilinan J."/>
            <person name="Riley R."/>
            <person name="LaButti K."/>
            <person name="Andreopoulos B."/>
            <person name="Lipzen A."/>
            <person name="Chen C."/>
            <person name="Yan M."/>
            <person name="Daum C."/>
            <person name="Ng V."/>
            <person name="Clum A."/>
            <person name="Steindorff A."/>
            <person name="Ohm R.A."/>
            <person name="Martin F."/>
            <person name="Silar P."/>
            <person name="Natvig D.O."/>
            <person name="Lalanne C."/>
            <person name="Gautier V."/>
            <person name="Ament-Velasquez S.L."/>
            <person name="Kruys A."/>
            <person name="Hutchinson M.I."/>
            <person name="Powell A.J."/>
            <person name="Barry K."/>
            <person name="Miller A.N."/>
            <person name="Grigoriev I.V."/>
            <person name="Debuchy R."/>
            <person name="Gladieux P."/>
            <person name="Hiltunen Thoren M."/>
            <person name="Johannesson H."/>
        </authorList>
    </citation>
    <scope>NUCLEOTIDE SEQUENCE</scope>
    <source>
        <strain evidence="7">PSN293</strain>
    </source>
</reference>
<comment type="subcellular location">
    <subcellularLocation>
        <location evidence="1">Membrane</location>
        <topology evidence="1">Multi-pass membrane protein</topology>
    </subcellularLocation>
</comment>
<keyword evidence="4 6" id="KW-0472">Membrane</keyword>
<dbReference type="GO" id="GO:0005789">
    <property type="term" value="C:endoplasmic reticulum membrane"/>
    <property type="evidence" value="ECO:0007669"/>
    <property type="project" value="InterPro"/>
</dbReference>
<accession>A0AAN6Y8R2</accession>
<dbReference type="Proteomes" id="UP001301769">
    <property type="component" value="Unassembled WGS sequence"/>
</dbReference>
<protein>
    <submittedName>
        <fullName evidence="7">ORMDL family-domain-containing protein</fullName>
    </submittedName>
</protein>
<dbReference type="Pfam" id="PF04061">
    <property type="entry name" value="ORMDL"/>
    <property type="match status" value="1"/>
</dbReference>
<feature type="region of interest" description="Disordered" evidence="5">
    <location>
        <begin position="1"/>
        <end position="20"/>
    </location>
</feature>
<dbReference type="AlphaFoldDB" id="A0AAN6Y8R2"/>